<evidence type="ECO:0000313" key="7">
    <source>
        <dbReference type="EMBL" id="SFD72226.1"/>
    </source>
</evidence>
<feature type="transmembrane region" description="Helical" evidence="6">
    <location>
        <begin position="284"/>
        <end position="308"/>
    </location>
</feature>
<dbReference type="Pfam" id="PF03706">
    <property type="entry name" value="LPG_synthase_TM"/>
    <property type="match status" value="1"/>
</dbReference>
<feature type="transmembrane region" description="Helical" evidence="6">
    <location>
        <begin position="213"/>
        <end position="233"/>
    </location>
</feature>
<dbReference type="NCBIfam" id="TIGR00374">
    <property type="entry name" value="flippase-like domain"/>
    <property type="match status" value="1"/>
</dbReference>
<feature type="transmembrane region" description="Helical" evidence="6">
    <location>
        <begin position="181"/>
        <end position="201"/>
    </location>
</feature>
<dbReference type="STRING" id="385682.SAMN05444380_101139"/>
<name>A0A1I1UN55_9BACT</name>
<evidence type="ECO:0000256" key="1">
    <source>
        <dbReference type="ARBA" id="ARBA00004651"/>
    </source>
</evidence>
<feature type="transmembrane region" description="Helical" evidence="6">
    <location>
        <begin position="155"/>
        <end position="174"/>
    </location>
</feature>
<evidence type="ECO:0000256" key="3">
    <source>
        <dbReference type="ARBA" id="ARBA00022692"/>
    </source>
</evidence>
<evidence type="ECO:0000256" key="6">
    <source>
        <dbReference type="SAM" id="Phobius"/>
    </source>
</evidence>
<protein>
    <recommendedName>
        <fullName evidence="9">Lysylphosphatidylglycerol synthase TM region</fullName>
    </recommendedName>
</protein>
<keyword evidence="2" id="KW-1003">Cell membrane</keyword>
<evidence type="ECO:0008006" key="9">
    <source>
        <dbReference type="Google" id="ProtNLM"/>
    </source>
</evidence>
<sequence>MLRFFRSFFCCTFDHLFLNSHNELQMKEKKRTAKIVQLLIKILISAAVLWYIFTKIDLVEIGQAMSKANIGLLLVTLFIYIISQVASSYRLNILFRLIPVELNEFTNLKLYWLGLFYNLFLPGGVGGDGFKIYLLNHYSKVPVKRSVGAIFADRLSGLTIIVTFILALLFFIDYSFPYKSFVLVTIPLPVIVFYVFMKWVLPHFIKAFSSITLWSVFVQSVQMMSVICILYALGIKELYRYDEYLFLFFLSSVMASVPVTLGGIGAREFTFLMGAEYLDLQPDMAIAISLLFFIVSVITAIPGVLFAIKPRRILLKR</sequence>
<keyword evidence="3 6" id="KW-0812">Transmembrane</keyword>
<comment type="subcellular location">
    <subcellularLocation>
        <location evidence="1">Cell membrane</location>
        <topology evidence="1">Multi-pass membrane protein</topology>
    </subcellularLocation>
</comment>
<feature type="transmembrane region" description="Helical" evidence="6">
    <location>
        <begin position="68"/>
        <end position="89"/>
    </location>
</feature>
<dbReference type="EMBL" id="FONA01000001">
    <property type="protein sequence ID" value="SFD72226.1"/>
    <property type="molecule type" value="Genomic_DNA"/>
</dbReference>
<dbReference type="AlphaFoldDB" id="A0A1I1UN55"/>
<dbReference type="PANTHER" id="PTHR40277">
    <property type="entry name" value="BLL5419 PROTEIN"/>
    <property type="match status" value="1"/>
</dbReference>
<dbReference type="eggNOG" id="COG0392">
    <property type="taxonomic scope" value="Bacteria"/>
</dbReference>
<dbReference type="Proteomes" id="UP000181976">
    <property type="component" value="Unassembled WGS sequence"/>
</dbReference>
<evidence type="ECO:0000313" key="8">
    <source>
        <dbReference type="Proteomes" id="UP000181976"/>
    </source>
</evidence>
<feature type="transmembrane region" description="Helical" evidence="6">
    <location>
        <begin position="35"/>
        <end position="53"/>
    </location>
</feature>
<keyword evidence="5 6" id="KW-0472">Membrane</keyword>
<feature type="transmembrane region" description="Helical" evidence="6">
    <location>
        <begin position="245"/>
        <end position="264"/>
    </location>
</feature>
<gene>
    <name evidence="7" type="ORF">SAMN05444380_101139</name>
</gene>
<accession>A0A1I1UN55</accession>
<evidence type="ECO:0000256" key="4">
    <source>
        <dbReference type="ARBA" id="ARBA00022989"/>
    </source>
</evidence>
<dbReference type="PANTHER" id="PTHR40277:SF1">
    <property type="entry name" value="BLL5419 PROTEIN"/>
    <property type="match status" value="1"/>
</dbReference>
<dbReference type="GO" id="GO:0005886">
    <property type="term" value="C:plasma membrane"/>
    <property type="evidence" value="ECO:0007669"/>
    <property type="project" value="UniProtKB-SubCell"/>
</dbReference>
<keyword evidence="4 6" id="KW-1133">Transmembrane helix</keyword>
<reference evidence="7 8" key="1">
    <citation type="submission" date="2016-10" db="EMBL/GenBank/DDBJ databases">
        <authorList>
            <person name="de Groot N.N."/>
        </authorList>
    </citation>
    <scope>NUCLEOTIDE SEQUENCE [LARGE SCALE GENOMIC DNA]</scope>
    <source>
        <strain evidence="7 8">DSM 19012</strain>
    </source>
</reference>
<organism evidence="7 8">
    <name type="scientific">Thermophagus xiamenensis</name>
    <dbReference type="NCBI Taxonomy" id="385682"/>
    <lineage>
        <taxon>Bacteria</taxon>
        <taxon>Pseudomonadati</taxon>
        <taxon>Bacteroidota</taxon>
        <taxon>Bacteroidia</taxon>
        <taxon>Marinilabiliales</taxon>
        <taxon>Marinilabiliaceae</taxon>
        <taxon>Thermophagus</taxon>
    </lineage>
</organism>
<feature type="transmembrane region" description="Helical" evidence="6">
    <location>
        <begin position="110"/>
        <end position="135"/>
    </location>
</feature>
<dbReference type="InParanoid" id="A0A1I1UN55"/>
<evidence type="ECO:0000256" key="2">
    <source>
        <dbReference type="ARBA" id="ARBA00022475"/>
    </source>
</evidence>
<proteinExistence type="predicted"/>
<dbReference type="InterPro" id="IPR022791">
    <property type="entry name" value="L-PG_synthase/AglD"/>
</dbReference>
<evidence type="ECO:0000256" key="5">
    <source>
        <dbReference type="ARBA" id="ARBA00023136"/>
    </source>
</evidence>
<keyword evidence="8" id="KW-1185">Reference proteome</keyword>